<comment type="caution">
    <text evidence="1">The sequence shown here is derived from an EMBL/GenBank/DDBJ whole genome shotgun (WGS) entry which is preliminary data.</text>
</comment>
<dbReference type="Pfam" id="PF12028">
    <property type="entry name" value="DUF3515"/>
    <property type="match status" value="1"/>
</dbReference>
<dbReference type="InterPro" id="IPR021903">
    <property type="entry name" value="DUF3515"/>
</dbReference>
<gene>
    <name evidence="1" type="ORF">GCM10023321_40280</name>
</gene>
<dbReference type="Proteomes" id="UP001428817">
    <property type="component" value="Unassembled WGS sequence"/>
</dbReference>
<keyword evidence="2" id="KW-1185">Reference proteome</keyword>
<dbReference type="EMBL" id="BAABJP010000018">
    <property type="protein sequence ID" value="GAA5159311.1"/>
    <property type="molecule type" value="Genomic_DNA"/>
</dbReference>
<name>A0ABP9QBD8_9PSEU</name>
<accession>A0ABP9QBD8</accession>
<sequence>MKTRRHPATVLLFVLPVLLLLGAVVLAVGAGRDARPEPSTGPLALPPVEAPDAGAPACTALLAALPAALPVSQGVADRLPLAAPAPAGAQAWAPGGDRRQPVVLRCGLPRPAELTPTSQLIVINGVSWLNLSEPDRDTFIAVDRAVYLALTVPRALGTGPVQTVSDTVRTALPPR</sequence>
<reference evidence="2" key="1">
    <citation type="journal article" date="2019" name="Int. J. Syst. Evol. Microbiol.">
        <title>The Global Catalogue of Microorganisms (GCM) 10K type strain sequencing project: providing services to taxonomists for standard genome sequencing and annotation.</title>
        <authorList>
            <consortium name="The Broad Institute Genomics Platform"/>
            <consortium name="The Broad Institute Genome Sequencing Center for Infectious Disease"/>
            <person name="Wu L."/>
            <person name="Ma J."/>
        </authorList>
    </citation>
    <scope>NUCLEOTIDE SEQUENCE [LARGE SCALE GENOMIC DNA]</scope>
    <source>
        <strain evidence="2">JCM 18303</strain>
    </source>
</reference>
<evidence type="ECO:0000313" key="1">
    <source>
        <dbReference type="EMBL" id="GAA5159311.1"/>
    </source>
</evidence>
<organism evidence="1 2">
    <name type="scientific">Pseudonocardia eucalypti</name>
    <dbReference type="NCBI Taxonomy" id="648755"/>
    <lineage>
        <taxon>Bacteria</taxon>
        <taxon>Bacillati</taxon>
        <taxon>Actinomycetota</taxon>
        <taxon>Actinomycetes</taxon>
        <taxon>Pseudonocardiales</taxon>
        <taxon>Pseudonocardiaceae</taxon>
        <taxon>Pseudonocardia</taxon>
    </lineage>
</organism>
<proteinExistence type="predicted"/>
<protein>
    <submittedName>
        <fullName evidence="1">DUF3515 domain-containing protein</fullName>
    </submittedName>
</protein>
<evidence type="ECO:0000313" key="2">
    <source>
        <dbReference type="Proteomes" id="UP001428817"/>
    </source>
</evidence>
<dbReference type="RefSeq" id="WP_345702967.1">
    <property type="nucleotide sequence ID" value="NZ_BAABJP010000018.1"/>
</dbReference>